<protein>
    <submittedName>
        <fullName evidence="2">Uncharacterized protein</fullName>
    </submittedName>
</protein>
<accession>A0ABU3Z9S0</accession>
<keyword evidence="1" id="KW-0472">Membrane</keyword>
<evidence type="ECO:0000256" key="1">
    <source>
        <dbReference type="SAM" id="Phobius"/>
    </source>
</evidence>
<keyword evidence="1" id="KW-1133">Transmembrane helix</keyword>
<name>A0ABU3Z9S0_9FIRM</name>
<evidence type="ECO:0000313" key="3">
    <source>
        <dbReference type="Proteomes" id="UP001272515"/>
    </source>
</evidence>
<evidence type="ECO:0000313" key="2">
    <source>
        <dbReference type="EMBL" id="MDV5088664.1"/>
    </source>
</evidence>
<comment type="caution">
    <text evidence="2">The sequence shown here is derived from an EMBL/GenBank/DDBJ whole genome shotgun (WGS) entry which is preliminary data.</text>
</comment>
<feature type="transmembrane region" description="Helical" evidence="1">
    <location>
        <begin position="20"/>
        <end position="45"/>
    </location>
</feature>
<keyword evidence="3" id="KW-1185">Reference proteome</keyword>
<sequence>MSENILSKQNISPQFSKWWILLIAMAGAAWAFAVYGIATIAGALLSGLLSNYCDKANC</sequence>
<dbReference type="Proteomes" id="UP001272515">
    <property type="component" value="Unassembled WGS sequence"/>
</dbReference>
<keyword evidence="1" id="KW-0812">Transmembrane</keyword>
<dbReference type="EMBL" id="JAWJZB010000008">
    <property type="protein sequence ID" value="MDV5088664.1"/>
    <property type="molecule type" value="Genomic_DNA"/>
</dbReference>
<dbReference type="RefSeq" id="WP_317330111.1">
    <property type="nucleotide sequence ID" value="NZ_JAWJZA010000007.1"/>
</dbReference>
<reference evidence="2 3" key="1">
    <citation type="submission" date="2023-10" db="EMBL/GenBank/DDBJ databases">
        <title>Veillonella sp. nov., isolated from a pig farm feces dump.</title>
        <authorList>
            <person name="Chang Y.-H."/>
        </authorList>
    </citation>
    <scope>NUCLEOTIDE SEQUENCE [LARGE SCALE GENOMIC DNA]</scope>
    <source>
        <strain evidence="2 3">YH-vei2233</strain>
    </source>
</reference>
<proteinExistence type="predicted"/>
<gene>
    <name evidence="2" type="ORF">RVY80_07405</name>
</gene>
<organism evidence="2 3">
    <name type="scientific">Veillonella absiana</name>
    <dbReference type="NCBI Taxonomy" id="3079305"/>
    <lineage>
        <taxon>Bacteria</taxon>
        <taxon>Bacillati</taxon>
        <taxon>Bacillota</taxon>
        <taxon>Negativicutes</taxon>
        <taxon>Veillonellales</taxon>
        <taxon>Veillonellaceae</taxon>
        <taxon>Veillonella</taxon>
    </lineage>
</organism>